<dbReference type="EMBL" id="MAJD01000001">
    <property type="protein sequence ID" value="OBX36312.1"/>
    <property type="molecule type" value="Genomic_DNA"/>
</dbReference>
<reference evidence="2 3" key="1">
    <citation type="submission" date="2016-06" db="EMBL/GenBank/DDBJ databases">
        <title>Genome sequence of halotolerant plant growth promoting strain of Halomonas elongata HEK1 isolated from salterns of Rann of Kutch, Gujarat, India.</title>
        <authorList>
            <person name="Gaba S."/>
            <person name="Singh R.N."/>
            <person name="Abrol S."/>
            <person name="Kaushik R."/>
            <person name="Saxena A.K."/>
        </authorList>
    </citation>
    <scope>NUCLEOTIDE SEQUENCE [LARGE SCALE GENOMIC DNA]</scope>
    <source>
        <strain evidence="2 3">HEK1</strain>
    </source>
</reference>
<dbReference type="Pfam" id="PF03471">
    <property type="entry name" value="CorC_HlyC"/>
    <property type="match status" value="1"/>
</dbReference>
<dbReference type="AlphaFoldDB" id="A0A1B8P247"/>
<comment type="caution">
    <text evidence="2">The sequence shown here is derived from an EMBL/GenBank/DDBJ whole genome shotgun (WGS) entry which is preliminary data.</text>
</comment>
<organism evidence="2 3">
    <name type="scientific">Halomonas elongata</name>
    <dbReference type="NCBI Taxonomy" id="2746"/>
    <lineage>
        <taxon>Bacteria</taxon>
        <taxon>Pseudomonadati</taxon>
        <taxon>Pseudomonadota</taxon>
        <taxon>Gammaproteobacteria</taxon>
        <taxon>Oceanospirillales</taxon>
        <taxon>Halomonadaceae</taxon>
        <taxon>Halomonas</taxon>
    </lineage>
</organism>
<dbReference type="InterPro" id="IPR005170">
    <property type="entry name" value="Transptr-assoc_dom"/>
</dbReference>
<evidence type="ECO:0000313" key="2">
    <source>
        <dbReference type="EMBL" id="OBX36312.1"/>
    </source>
</evidence>
<sequence>MTLADFLSLRVGGHPVVGDDVDWHGIHWVVSEMEGNR</sequence>
<dbReference type="SUPFAM" id="SSF56176">
    <property type="entry name" value="FAD-binding/transporter-associated domain-like"/>
    <property type="match status" value="1"/>
</dbReference>
<feature type="domain" description="Transporter-associated" evidence="1">
    <location>
        <begin position="2"/>
        <end position="37"/>
    </location>
</feature>
<evidence type="ECO:0000313" key="3">
    <source>
        <dbReference type="Proteomes" id="UP000092504"/>
    </source>
</evidence>
<protein>
    <submittedName>
        <fullName evidence="2">K(+)/H(+) antiporter NhaP2</fullName>
    </submittedName>
</protein>
<dbReference type="InterPro" id="IPR036318">
    <property type="entry name" value="FAD-bd_PCMH-like_sf"/>
</dbReference>
<dbReference type="GO" id="GO:0050660">
    <property type="term" value="F:flavin adenine dinucleotide binding"/>
    <property type="evidence" value="ECO:0007669"/>
    <property type="project" value="InterPro"/>
</dbReference>
<accession>A0A1B8P247</accession>
<name>A0A1B8P247_HALEL</name>
<proteinExistence type="predicted"/>
<dbReference type="Proteomes" id="UP000092504">
    <property type="component" value="Unassembled WGS sequence"/>
</dbReference>
<evidence type="ECO:0000259" key="1">
    <source>
        <dbReference type="Pfam" id="PF03471"/>
    </source>
</evidence>
<gene>
    <name evidence="2" type="primary">nhaP2_3</name>
    <name evidence="2" type="ORF">A8U91_00653</name>
</gene>